<reference evidence="2" key="2">
    <citation type="submission" date="2024-06" db="EMBL/GenBank/DDBJ databases">
        <authorList>
            <person name="Petrova K.O."/>
            <person name="Toshchakov S.V."/>
            <person name="Boltjanskaja Y.V."/>
            <person name="Kevbrin V."/>
        </authorList>
    </citation>
    <scope>NUCLEOTIDE SEQUENCE</scope>
    <source>
        <strain evidence="2">Z-910T</strain>
    </source>
</reference>
<gene>
    <name evidence="2" type="ORF">PRVXT_002286</name>
</gene>
<evidence type="ECO:0000256" key="1">
    <source>
        <dbReference type="SAM" id="Phobius"/>
    </source>
</evidence>
<reference evidence="2" key="1">
    <citation type="journal article" date="2013" name="Extremophiles">
        <title>Proteinivorax tanatarense gen. nov., sp. nov., an anaerobic, haloalkaliphilic, proteolytic bacterium isolated from a decaying algal bloom, and proposal of Proteinivoraceae fam. nov.</title>
        <authorList>
            <person name="Kevbrin V."/>
            <person name="Boltyanskaya Y."/>
            <person name="Zhilina T."/>
            <person name="Kolganova T."/>
            <person name="Lavrentjeva E."/>
            <person name="Kuznetsov B."/>
        </authorList>
    </citation>
    <scope>NUCLEOTIDE SEQUENCE</scope>
    <source>
        <strain evidence="2">Z-910T</strain>
    </source>
</reference>
<keyword evidence="1" id="KW-0812">Transmembrane</keyword>
<protein>
    <submittedName>
        <fullName evidence="2">Uncharacterized protein</fullName>
    </submittedName>
</protein>
<accession>A0AAU7VJP6</accession>
<name>A0AAU7VJP6_9FIRM</name>
<sequence>MLISNDLVGLQYSYLQVIVVGFVQVIFAYGMEFTNVEKRKFLVK</sequence>
<organism evidence="2">
    <name type="scientific">Proteinivorax tanatarense</name>
    <dbReference type="NCBI Taxonomy" id="1260629"/>
    <lineage>
        <taxon>Bacteria</taxon>
        <taxon>Bacillati</taxon>
        <taxon>Bacillota</taxon>
        <taxon>Clostridia</taxon>
        <taxon>Eubacteriales</taxon>
        <taxon>Proteinivoracaceae</taxon>
        <taxon>Proteinivorax</taxon>
    </lineage>
</organism>
<feature type="transmembrane region" description="Helical" evidence="1">
    <location>
        <begin position="12"/>
        <end position="31"/>
    </location>
</feature>
<keyword evidence="1" id="KW-0472">Membrane</keyword>
<keyword evidence="1" id="KW-1133">Transmembrane helix</keyword>
<dbReference type="AlphaFoldDB" id="A0AAU7VJP6"/>
<dbReference type="RefSeq" id="WP_350343010.1">
    <property type="nucleotide sequence ID" value="NZ_CP158367.1"/>
</dbReference>
<proteinExistence type="predicted"/>
<evidence type="ECO:0000313" key="2">
    <source>
        <dbReference type="EMBL" id="XBX74256.1"/>
    </source>
</evidence>
<dbReference type="EMBL" id="CP158367">
    <property type="protein sequence ID" value="XBX74256.1"/>
    <property type="molecule type" value="Genomic_DNA"/>
</dbReference>